<feature type="transmembrane region" description="Helical" evidence="1">
    <location>
        <begin position="15"/>
        <end position="33"/>
    </location>
</feature>
<proteinExistence type="predicted"/>
<dbReference type="RefSeq" id="WP_015772685.1">
    <property type="nucleotide sequence ID" value="NC_013174.1"/>
</dbReference>
<dbReference type="HOGENOM" id="CLU_115719_0_0_11"/>
<gene>
    <name evidence="3" type="ordered locus">Jden_2442</name>
</gene>
<dbReference type="Pfam" id="PF14340">
    <property type="entry name" value="DUF4395"/>
    <property type="match status" value="1"/>
</dbReference>
<dbReference type="Proteomes" id="UP000000628">
    <property type="component" value="Chromosome"/>
</dbReference>
<evidence type="ECO:0000313" key="3">
    <source>
        <dbReference type="EMBL" id="ACV10074.1"/>
    </source>
</evidence>
<protein>
    <recommendedName>
        <fullName evidence="2">DUF4395 domain-containing protein</fullName>
    </recommendedName>
</protein>
<sequence length="172" mass="18134">MRSFFSFPNPVNERAARTVAAGVVALTCVALLFRVEALVWVIAAGFVGRVLAGPRLSVLGFVAQRVIAPRLGEPIAVPGPPKRFAQGIGATVSVGAVVLLAVGWDTAAWVLLTVLVVAASLEAFAGLCIGCWLFAHLQRLGMIPDDVCEACSDIHSPQARAAAREYAQRQQS</sequence>
<keyword evidence="1" id="KW-0472">Membrane</keyword>
<dbReference type="STRING" id="471856.Jden_2442"/>
<dbReference type="KEGG" id="jde:Jden_2442"/>
<feature type="domain" description="DUF4395" evidence="2">
    <location>
        <begin position="11"/>
        <end position="139"/>
    </location>
</feature>
<dbReference type="InterPro" id="IPR025508">
    <property type="entry name" value="DUF4395"/>
</dbReference>
<dbReference type="OrthoDB" id="345402at2"/>
<evidence type="ECO:0000256" key="1">
    <source>
        <dbReference type="SAM" id="Phobius"/>
    </source>
</evidence>
<keyword evidence="4" id="KW-1185">Reference proteome</keyword>
<accession>C7R2T3</accession>
<name>C7R2T3_JONDD</name>
<organism evidence="3 4">
    <name type="scientific">Jonesia denitrificans (strain ATCC 14870 / DSM 20603 / BCRC 15368 / CIP 55.134 / JCM 11481 / NBRC 15587 / NCTC 10816 / Prevot 55134)</name>
    <name type="common">Listeria denitrificans</name>
    <dbReference type="NCBI Taxonomy" id="471856"/>
    <lineage>
        <taxon>Bacteria</taxon>
        <taxon>Bacillati</taxon>
        <taxon>Actinomycetota</taxon>
        <taxon>Actinomycetes</taxon>
        <taxon>Micrococcales</taxon>
        <taxon>Jonesiaceae</taxon>
        <taxon>Jonesia</taxon>
    </lineage>
</organism>
<evidence type="ECO:0000259" key="2">
    <source>
        <dbReference type="Pfam" id="PF14340"/>
    </source>
</evidence>
<dbReference type="AlphaFoldDB" id="C7R2T3"/>
<dbReference type="eggNOG" id="ENOG5032J0V">
    <property type="taxonomic scope" value="Bacteria"/>
</dbReference>
<dbReference type="EMBL" id="CP001706">
    <property type="protein sequence ID" value="ACV10074.1"/>
    <property type="molecule type" value="Genomic_DNA"/>
</dbReference>
<feature type="transmembrane region" description="Helical" evidence="1">
    <location>
        <begin position="84"/>
        <end position="104"/>
    </location>
</feature>
<reference evidence="3 4" key="1">
    <citation type="journal article" date="2009" name="Stand. Genomic Sci.">
        <title>Complete genome sequence of Jonesia denitrificans type strain (Prevot 55134).</title>
        <authorList>
            <person name="Pukall R."/>
            <person name="Gehrich-Schroter G."/>
            <person name="Lapidus A."/>
            <person name="Nolan M."/>
            <person name="Glavina Del Rio T."/>
            <person name="Lucas S."/>
            <person name="Chen F."/>
            <person name="Tice H."/>
            <person name="Pitluck S."/>
            <person name="Cheng J.F."/>
            <person name="Copeland A."/>
            <person name="Saunders E."/>
            <person name="Brettin T."/>
            <person name="Detter J.C."/>
            <person name="Bruce D."/>
            <person name="Goodwin L."/>
            <person name="Pati A."/>
            <person name="Ivanova N."/>
            <person name="Mavromatis K."/>
            <person name="Ovchinnikova G."/>
            <person name="Chen A."/>
            <person name="Palaniappan K."/>
            <person name="Land M."/>
            <person name="Hauser L."/>
            <person name="Chang Y.J."/>
            <person name="Jeffries C.D."/>
            <person name="Chain P."/>
            <person name="Goker M."/>
            <person name="Bristow J."/>
            <person name="Eisen J.A."/>
            <person name="Markowitz V."/>
            <person name="Hugenholtz P."/>
            <person name="Kyrpides N.C."/>
            <person name="Klenk H.P."/>
            <person name="Han C."/>
        </authorList>
    </citation>
    <scope>NUCLEOTIDE SEQUENCE [LARGE SCALE GENOMIC DNA]</scope>
    <source>
        <strain evidence="4">ATCC 14870 / DSM 20603 / BCRC 15368 / CIP 55.134 / JCM 11481 / NBRC 15587 / NCTC 10816 / Prevot 55134</strain>
    </source>
</reference>
<evidence type="ECO:0000313" key="4">
    <source>
        <dbReference type="Proteomes" id="UP000000628"/>
    </source>
</evidence>
<feature type="transmembrane region" description="Helical" evidence="1">
    <location>
        <begin position="110"/>
        <end position="135"/>
    </location>
</feature>
<keyword evidence="1" id="KW-1133">Transmembrane helix</keyword>
<keyword evidence="1" id="KW-0812">Transmembrane</keyword>